<name>A0ABV4DPR2_9LACO</name>
<evidence type="ECO:0000256" key="1">
    <source>
        <dbReference type="SAM" id="Coils"/>
    </source>
</evidence>
<feature type="domain" description="YknX-like C-terminal permuted SH3-like" evidence="2">
    <location>
        <begin position="290"/>
        <end position="347"/>
    </location>
</feature>
<dbReference type="Gene3D" id="2.40.420.20">
    <property type="match status" value="1"/>
</dbReference>
<dbReference type="Gene3D" id="2.40.30.170">
    <property type="match status" value="1"/>
</dbReference>
<gene>
    <name evidence="3" type="ORF">AALT52_06140</name>
</gene>
<protein>
    <submittedName>
        <fullName evidence="3">MFP transporter</fullName>
    </submittedName>
</protein>
<feature type="coiled-coil region" evidence="1">
    <location>
        <begin position="96"/>
        <end position="175"/>
    </location>
</feature>
<reference evidence="3 4" key="1">
    <citation type="submission" date="2024-03" db="EMBL/GenBank/DDBJ databases">
        <title>Mouse gut bacterial collection (mGBC) of GemPharmatech.</title>
        <authorList>
            <person name="He Y."/>
            <person name="Dong L."/>
            <person name="Wu D."/>
            <person name="Gao X."/>
            <person name="Lin Z."/>
        </authorList>
    </citation>
    <scope>NUCLEOTIDE SEQUENCE [LARGE SCALE GENOMIC DNA]</scope>
    <source>
        <strain evidence="3 4">15-30</strain>
    </source>
</reference>
<dbReference type="RefSeq" id="WP_369942048.1">
    <property type="nucleotide sequence ID" value="NZ_JBCLUF010000018.1"/>
</dbReference>
<dbReference type="Gene3D" id="1.10.287.470">
    <property type="entry name" value="Helix hairpin bin"/>
    <property type="match status" value="1"/>
</dbReference>
<dbReference type="PANTHER" id="PTHR30469">
    <property type="entry name" value="MULTIDRUG RESISTANCE PROTEIN MDTA"/>
    <property type="match status" value="1"/>
</dbReference>
<dbReference type="EMBL" id="JBCLUF010000018">
    <property type="protein sequence ID" value="MEY8662466.1"/>
    <property type="molecule type" value="Genomic_DNA"/>
</dbReference>
<organism evidence="3 4">
    <name type="scientific">Ligilactobacillus faecis</name>
    <dbReference type="NCBI Taxonomy" id="762833"/>
    <lineage>
        <taxon>Bacteria</taxon>
        <taxon>Bacillati</taxon>
        <taxon>Bacillota</taxon>
        <taxon>Bacilli</taxon>
        <taxon>Lactobacillales</taxon>
        <taxon>Lactobacillaceae</taxon>
        <taxon>Ligilactobacillus</taxon>
    </lineage>
</organism>
<dbReference type="Pfam" id="PF25989">
    <property type="entry name" value="YknX_C"/>
    <property type="match status" value="1"/>
</dbReference>
<evidence type="ECO:0000313" key="4">
    <source>
        <dbReference type="Proteomes" id="UP001565236"/>
    </source>
</evidence>
<dbReference type="InterPro" id="IPR058637">
    <property type="entry name" value="YknX-like_C"/>
</dbReference>
<evidence type="ECO:0000313" key="3">
    <source>
        <dbReference type="EMBL" id="MEY8662466.1"/>
    </source>
</evidence>
<sequence length="350" mass="37853">MKKGKFKWWQLLLGLVVVIMVVNLAIGLFVRKEKTAKVEKVYTVVTVKEAPPLTYSGKVEAVRTQILVPTTGKAQSVTVQNGDQVAQGQAVMTTYSQSYEEQATEARQALEKAKRQVAQQERALTQAQNQARNITNEDPSYAEVQNQVTTAQNQVADARAEVSDAQTKLNDLNSRVNGSVLAPFAGNATVEYDKTGQPSVSLSSNELQLTTQISEYDYAKIKVGQAVDAKALATKKQQSTQVNYLAKVPDQASKANDAKYTLTAPLDPGQFMAGQTLTLSFPQTGLAVPITSVKNGAVYVVEDGKARKVNVSGTDSNGSFIVNNGLRKGQKVIAEPDQALKDGKRVKTND</sequence>
<dbReference type="SUPFAM" id="SSF111369">
    <property type="entry name" value="HlyD-like secretion proteins"/>
    <property type="match status" value="1"/>
</dbReference>
<evidence type="ECO:0000259" key="2">
    <source>
        <dbReference type="Pfam" id="PF25989"/>
    </source>
</evidence>
<dbReference type="Gene3D" id="2.40.50.100">
    <property type="match status" value="1"/>
</dbReference>
<proteinExistence type="predicted"/>
<keyword evidence="4" id="KW-1185">Reference proteome</keyword>
<dbReference type="Proteomes" id="UP001565236">
    <property type="component" value="Unassembled WGS sequence"/>
</dbReference>
<comment type="caution">
    <text evidence="3">The sequence shown here is derived from an EMBL/GenBank/DDBJ whole genome shotgun (WGS) entry which is preliminary data.</text>
</comment>
<accession>A0ABV4DPR2</accession>
<keyword evidence="1" id="KW-0175">Coiled coil</keyword>